<name>A0ABT7GJX1_9GAMM</name>
<keyword evidence="2" id="KW-1185">Reference proteome</keyword>
<dbReference type="Pfam" id="PF06576">
    <property type="entry name" value="DUF1133"/>
    <property type="match status" value="1"/>
</dbReference>
<comment type="caution">
    <text evidence="1">The sequence shown here is derived from an EMBL/GenBank/DDBJ whole genome shotgun (WGS) entry which is preliminary data.</text>
</comment>
<reference evidence="1" key="1">
    <citation type="submission" date="2023-01" db="EMBL/GenBank/DDBJ databases">
        <title>Genomic dissection of endemic carbapenem resistance: metallo-beta-lactamase gene dissemination through clonal, plasmid and integron transfer pathways.</title>
        <authorList>
            <person name="Macesic N."/>
        </authorList>
    </citation>
    <scope>NUCLEOTIDE SEQUENCE</scope>
    <source>
        <strain evidence="1">CPO382</strain>
    </source>
</reference>
<sequence length="200" mass="22736">MKTDVWHQLASAPRKSYLGKTKKLSPVQERWIRSVLHMWGEYAGGNTAPTTACGVIGRLMISTHWDENSGSKIIQTVEHLYENGYRGTELFLKAKEIINPRNSFANILRLAKEGEEGKFIDGVICEVFSQSSPIRAVAIKYYCDREDMQSIANYLNRVYAPGLTTKQCIDRVRWCREIFHETMYAKLAANVSLKSEKLAA</sequence>
<organism evidence="1 2">
    <name type="scientific">Serratia nevei</name>
    <dbReference type="NCBI Taxonomy" id="2703794"/>
    <lineage>
        <taxon>Bacteria</taxon>
        <taxon>Pseudomonadati</taxon>
        <taxon>Pseudomonadota</taxon>
        <taxon>Gammaproteobacteria</taxon>
        <taxon>Enterobacterales</taxon>
        <taxon>Yersiniaceae</taxon>
        <taxon>Serratia</taxon>
    </lineage>
</organism>
<accession>A0ABT7GJX1</accession>
<evidence type="ECO:0000313" key="1">
    <source>
        <dbReference type="EMBL" id="MDK5174090.1"/>
    </source>
</evidence>
<dbReference type="InterPro" id="IPR010557">
    <property type="entry name" value="DUF1133"/>
</dbReference>
<dbReference type="RefSeq" id="WP_201621333.1">
    <property type="nucleotide sequence ID" value="NZ_JARTMB010000081.1"/>
</dbReference>
<evidence type="ECO:0000313" key="2">
    <source>
        <dbReference type="Proteomes" id="UP001174748"/>
    </source>
</evidence>
<proteinExistence type="predicted"/>
<gene>
    <name evidence="1" type="ORF">P9921_27065</name>
</gene>
<dbReference type="EMBL" id="JARTOI010000099">
    <property type="protein sequence ID" value="MDK5174090.1"/>
    <property type="molecule type" value="Genomic_DNA"/>
</dbReference>
<dbReference type="Proteomes" id="UP001174748">
    <property type="component" value="Unassembled WGS sequence"/>
</dbReference>
<protein>
    <submittedName>
        <fullName evidence="1">DUF1133 family protein</fullName>
    </submittedName>
</protein>